<evidence type="ECO:0000313" key="3">
    <source>
        <dbReference type="Proteomes" id="UP000009071"/>
    </source>
</evidence>
<dbReference type="EMBL" id="AP010904">
    <property type="protein sequence ID" value="BAH74205.1"/>
    <property type="molecule type" value="Genomic_DNA"/>
</dbReference>
<dbReference type="SUPFAM" id="SSF52540">
    <property type="entry name" value="P-loop containing nucleoside triphosphate hydrolases"/>
    <property type="match status" value="1"/>
</dbReference>
<protein>
    <submittedName>
        <fullName evidence="2">Uncharacterized protein</fullName>
    </submittedName>
</protein>
<dbReference type="Proteomes" id="UP000009071">
    <property type="component" value="Chromosome"/>
</dbReference>
<gene>
    <name evidence="2" type="ordered locus">DMR_07140</name>
</gene>
<dbReference type="KEGG" id="dma:DMR_07140"/>
<dbReference type="Gene3D" id="3.40.50.300">
    <property type="entry name" value="P-loop containing nucleotide triphosphate hydrolases"/>
    <property type="match status" value="1"/>
</dbReference>
<proteinExistence type="predicted"/>
<sequence>MKKPPVAHTGGFKNGAGTTTRRKVNVPAPRHRVKEQNMLNCESSQDVTEIEITTASTCREWNWTRRMKMRPDQLGKVLTTSKVGTKDGDCFILGTLSGSKRTAANIEMMYCAGKDFDSGDRFADGVAAAERVGAQCWVYTTHSNKKTETEVNLEAWDKFLKSRPGATVSEFLREHHGLRPWVVEGAEFIGDEIAAPDGRRTRIARHQPCEKFRLVWPLAKPWRRSDYSTLAEAKASWKAIHAGLTQALGLEDDPTGWELARLFYPPRRPAEDSPFECRGLPGPGLDVASLPVVEVKVETEVEPEFTPSGEASDYQRAEAQRILTLACARIAESAPGQQHSTRLREARLVGGYLWALDPNEAVEALQSAVIESGAGDVDAAMRTVKDGLRYGQAKLLPIEDELSPAERHAAAIEAFKEILEQIEAEGAKETGPDDSLVKLTKDRLRAGRFLDAAPPPLKFIVDGVPENAVAILGGPEASLKTAFAVSLGLAVATGLPLTKGILEPMTQGPVLFIVAEDSEAVVHNKLHALFEAQRAATVGFDDDPALSGWPEYERRFREDVYVMTRADVGGPIHLGLPEKNDVLKATPLFDQILRVSKSIEGLKLVVIDTRSRAWPGEENSNTLAAQVISQAERICDATGAAVVLIHHVSKAALPSPNRRSDNKDSWKAALDTAALRGGVALVNNSRGGIMMAKVPAAVAKRLGHAGDQPLACLRVDKNSYGVEGWEVFMARTEGGGVRHFQPAKGGADPGAVEQAINVVVDDIRQCQQEGRRFTSRELKRDRAAIYKEKLGKATQAVIQSALAEAIHRGLLVEEAGVGGNGHKTKYLTAVEVTA</sequence>
<dbReference type="InterPro" id="IPR027417">
    <property type="entry name" value="P-loop_NTPase"/>
</dbReference>
<feature type="region of interest" description="Disordered" evidence="1">
    <location>
        <begin position="1"/>
        <end position="24"/>
    </location>
</feature>
<reference evidence="2 3" key="1">
    <citation type="journal article" date="2009" name="Genome Res.">
        <title>Whole genome sequence of Desulfovibrio magneticus strain RS-1 revealed common gene clusters in magnetotactic bacteria.</title>
        <authorList>
            <person name="Nakazawa H."/>
            <person name="Arakaki A."/>
            <person name="Narita-Yamada S."/>
            <person name="Yashiro I."/>
            <person name="Jinno K."/>
            <person name="Aoki N."/>
            <person name="Tsuruyama A."/>
            <person name="Okamura Y."/>
            <person name="Tanikawa S."/>
            <person name="Fujita N."/>
            <person name="Takeyama H."/>
            <person name="Matsunaga T."/>
        </authorList>
    </citation>
    <scope>NUCLEOTIDE SEQUENCE [LARGE SCALE GENOMIC DNA]</scope>
    <source>
        <strain evidence="3">ATCC 700980 / DSM 13731 / RS-1</strain>
    </source>
</reference>
<keyword evidence="3" id="KW-1185">Reference proteome</keyword>
<name>C4XJ41_SOLM1</name>
<dbReference type="Pfam" id="PF13481">
    <property type="entry name" value="AAA_25"/>
    <property type="match status" value="1"/>
</dbReference>
<evidence type="ECO:0000313" key="2">
    <source>
        <dbReference type="EMBL" id="BAH74205.1"/>
    </source>
</evidence>
<dbReference type="HOGENOM" id="CLU_340332_0_0_7"/>
<dbReference type="STRING" id="573370.DMR_07140"/>
<evidence type="ECO:0000256" key="1">
    <source>
        <dbReference type="SAM" id="MobiDB-lite"/>
    </source>
</evidence>
<dbReference type="AlphaFoldDB" id="C4XJ41"/>
<dbReference type="eggNOG" id="COG3598">
    <property type="taxonomic scope" value="Bacteria"/>
</dbReference>
<organism evidence="2 3">
    <name type="scientific">Solidesulfovibrio magneticus (strain ATCC 700980 / DSM 13731 / RS-1)</name>
    <name type="common">Desulfovibrio magneticus</name>
    <dbReference type="NCBI Taxonomy" id="573370"/>
    <lineage>
        <taxon>Bacteria</taxon>
        <taxon>Pseudomonadati</taxon>
        <taxon>Thermodesulfobacteriota</taxon>
        <taxon>Desulfovibrionia</taxon>
        <taxon>Desulfovibrionales</taxon>
        <taxon>Desulfovibrionaceae</taxon>
        <taxon>Solidesulfovibrio</taxon>
    </lineage>
</organism>
<accession>C4XJ41</accession>